<evidence type="ECO:0000313" key="2">
    <source>
        <dbReference type="EMBL" id="NUV27220.1"/>
    </source>
</evidence>
<dbReference type="AlphaFoldDB" id="A0A7Y6C573"/>
<dbReference type="InterPro" id="IPR006016">
    <property type="entry name" value="UspA"/>
</dbReference>
<dbReference type="InterPro" id="IPR014729">
    <property type="entry name" value="Rossmann-like_a/b/a_fold"/>
</dbReference>
<sequence length="48" mass="5318">MPQHIIVGVDGTSDSLLAADWAAREARRRKAPLLLLYGYKRFGFGKDG</sequence>
<feature type="domain" description="UspA" evidence="1">
    <location>
        <begin position="1"/>
        <end position="39"/>
    </location>
</feature>
<dbReference type="Pfam" id="PF00582">
    <property type="entry name" value="Usp"/>
    <property type="match status" value="1"/>
</dbReference>
<comment type="caution">
    <text evidence="2">The sequence shown here is derived from an EMBL/GenBank/DDBJ whole genome shotgun (WGS) entry which is preliminary data.</text>
</comment>
<proteinExistence type="predicted"/>
<keyword evidence="3" id="KW-1185">Reference proteome</keyword>
<reference evidence="2 3" key="1">
    <citation type="submission" date="2020-03" db="EMBL/GenBank/DDBJ databases">
        <title>Complete genome sequence of sixteen Streptomyces strains facilitates identification of candidate genes involved in plant growth-promotion in grain legumes and cereals.</title>
        <authorList>
            <person name="Gopalakrishnan S."/>
            <person name="Thakur V."/>
            <person name="Saxena R."/>
            <person name="Vadlamudi S."/>
            <person name="Purohit S."/>
            <person name="Kumar V."/>
            <person name="Rathore A."/>
            <person name="Chitikineni A."/>
            <person name="Varshney R.K."/>
        </authorList>
    </citation>
    <scope>NUCLEOTIDE SEQUENCE [LARGE SCALE GENOMIC DNA]</scope>
    <source>
        <strain evidence="2 3">KAI-180</strain>
    </source>
</reference>
<organism evidence="2 3">
    <name type="scientific">Streptomyces odorifer</name>
    <dbReference type="NCBI Taxonomy" id="53450"/>
    <lineage>
        <taxon>Bacteria</taxon>
        <taxon>Bacillati</taxon>
        <taxon>Actinomycetota</taxon>
        <taxon>Actinomycetes</taxon>
        <taxon>Kitasatosporales</taxon>
        <taxon>Streptomycetaceae</taxon>
        <taxon>Streptomyces</taxon>
        <taxon>Streptomyces albidoflavus group</taxon>
    </lineage>
</organism>
<gene>
    <name evidence="2" type="ORF">G6W59_02465</name>
</gene>
<evidence type="ECO:0000259" key="1">
    <source>
        <dbReference type="Pfam" id="PF00582"/>
    </source>
</evidence>
<dbReference type="SUPFAM" id="SSF52402">
    <property type="entry name" value="Adenine nucleotide alpha hydrolases-like"/>
    <property type="match status" value="1"/>
</dbReference>
<name>A0A7Y6C573_9ACTN</name>
<dbReference type="Gene3D" id="3.40.50.620">
    <property type="entry name" value="HUPs"/>
    <property type="match status" value="1"/>
</dbReference>
<accession>A0A7Y6C573</accession>
<protein>
    <submittedName>
        <fullName evidence="2">Universal stress protein</fullName>
    </submittedName>
</protein>
<dbReference type="Proteomes" id="UP000540128">
    <property type="component" value="Unassembled WGS sequence"/>
</dbReference>
<dbReference type="EMBL" id="JAANNT010000001">
    <property type="protein sequence ID" value="NUV27220.1"/>
    <property type="molecule type" value="Genomic_DNA"/>
</dbReference>
<evidence type="ECO:0000313" key="3">
    <source>
        <dbReference type="Proteomes" id="UP000540128"/>
    </source>
</evidence>